<sequence>MSGLRLFDVTGGSAVEIAARSAEVERDLQDVIEANMEAMLGVRFLASEYSTGPLHGGRIDSLGIDENGSPVVLEYKRGRDAGVITQGLFYLAWLTDHRAEFQHLVREQLGADSAAQVLWSSPRLICIAEDFTRYDLHAVREIRRTIDLVRYNYFGSGLLALEPVAKVTAGVSAKGGRKRPSQGAPTVRRGAGTADLRGAIDELVRGLGDDVSSVDRKQYRAYRRLRNFACVSHAHQQEVVVTLRLSPKDIDLVPGFIRDVSTVGHHGTGDLEVRLRTERDLRRAEPMLRMSYEAA</sequence>
<reference evidence="4" key="1">
    <citation type="submission" date="2023-07" db="EMBL/GenBank/DDBJ databases">
        <title>Whole genome shotgun sequence of Streptomyces spororaveus NBRC 15456.</title>
        <authorList>
            <person name="Komaki H."/>
            <person name="Tamura T."/>
        </authorList>
    </citation>
    <scope>NUCLEOTIDE SEQUENCE [LARGE SCALE GENOMIC DNA]</scope>
    <source>
        <strain evidence="4">NBRC 15456</strain>
    </source>
</reference>
<dbReference type="Proteomes" id="UP000608522">
    <property type="component" value="Unassembled WGS sequence"/>
</dbReference>
<comment type="caution">
    <text evidence="3">The sequence shown here is derived from an EMBL/GenBank/DDBJ whole genome shotgun (WGS) entry which is preliminary data.</text>
</comment>
<keyword evidence="4" id="KW-1185">Reference proteome</keyword>
<feature type="region of interest" description="Disordered" evidence="1">
    <location>
        <begin position="172"/>
        <end position="191"/>
    </location>
</feature>
<dbReference type="InterPro" id="IPR043714">
    <property type="entry name" value="DUF5655"/>
</dbReference>
<organism evidence="3 4">
    <name type="scientific">Streptomyces spororaveus</name>
    <dbReference type="NCBI Taxonomy" id="284039"/>
    <lineage>
        <taxon>Bacteria</taxon>
        <taxon>Bacillati</taxon>
        <taxon>Actinomycetota</taxon>
        <taxon>Actinomycetes</taxon>
        <taxon>Kitasatosporales</taxon>
        <taxon>Streptomycetaceae</taxon>
        <taxon>Streptomyces</taxon>
    </lineage>
</organism>
<evidence type="ECO:0000313" key="3">
    <source>
        <dbReference type="EMBL" id="GHI76304.1"/>
    </source>
</evidence>
<name>A0ABQ3T7F6_9ACTN</name>
<dbReference type="Pfam" id="PF18899">
    <property type="entry name" value="DUF5655"/>
    <property type="match status" value="1"/>
</dbReference>
<accession>A0ABQ3T7F6</accession>
<evidence type="ECO:0000313" key="4">
    <source>
        <dbReference type="Proteomes" id="UP000608522"/>
    </source>
</evidence>
<evidence type="ECO:0000256" key="1">
    <source>
        <dbReference type="SAM" id="MobiDB-lite"/>
    </source>
</evidence>
<dbReference type="InterPro" id="IPR011856">
    <property type="entry name" value="tRNA_endonuc-like_dom_sf"/>
</dbReference>
<feature type="domain" description="DUF5655" evidence="2">
    <location>
        <begin position="196"/>
        <end position="293"/>
    </location>
</feature>
<dbReference type="Gene3D" id="3.40.1350.10">
    <property type="match status" value="1"/>
</dbReference>
<dbReference type="EMBL" id="BNED01000005">
    <property type="protein sequence ID" value="GHI76304.1"/>
    <property type="molecule type" value="Genomic_DNA"/>
</dbReference>
<protein>
    <submittedName>
        <fullName evidence="3">Transporter</fullName>
    </submittedName>
</protein>
<proteinExistence type="predicted"/>
<dbReference type="RefSeq" id="WP_202198518.1">
    <property type="nucleotide sequence ID" value="NZ_BAAATO010000006.1"/>
</dbReference>
<gene>
    <name evidence="3" type="ORF">Sspor_18650</name>
</gene>
<evidence type="ECO:0000259" key="2">
    <source>
        <dbReference type="Pfam" id="PF18899"/>
    </source>
</evidence>